<organism evidence="1 2">
    <name type="scientific">Arctium lappa</name>
    <name type="common">Greater burdock</name>
    <name type="synonym">Lappa major</name>
    <dbReference type="NCBI Taxonomy" id="4217"/>
    <lineage>
        <taxon>Eukaryota</taxon>
        <taxon>Viridiplantae</taxon>
        <taxon>Streptophyta</taxon>
        <taxon>Embryophyta</taxon>
        <taxon>Tracheophyta</taxon>
        <taxon>Spermatophyta</taxon>
        <taxon>Magnoliopsida</taxon>
        <taxon>eudicotyledons</taxon>
        <taxon>Gunneridae</taxon>
        <taxon>Pentapetalae</taxon>
        <taxon>asterids</taxon>
        <taxon>campanulids</taxon>
        <taxon>Asterales</taxon>
        <taxon>Asteraceae</taxon>
        <taxon>Carduoideae</taxon>
        <taxon>Cardueae</taxon>
        <taxon>Arctiinae</taxon>
        <taxon>Arctium</taxon>
    </lineage>
</organism>
<gene>
    <name evidence="1" type="ORF">L6452_35712</name>
</gene>
<accession>A0ACB8YBD9</accession>
<evidence type="ECO:0000313" key="2">
    <source>
        <dbReference type="Proteomes" id="UP001055879"/>
    </source>
</evidence>
<comment type="caution">
    <text evidence="1">The sequence shown here is derived from an EMBL/GenBank/DDBJ whole genome shotgun (WGS) entry which is preliminary data.</text>
</comment>
<protein>
    <submittedName>
        <fullName evidence="1">Uncharacterized protein</fullName>
    </submittedName>
</protein>
<name>A0ACB8YBD9_ARCLA</name>
<reference evidence="2" key="1">
    <citation type="journal article" date="2022" name="Mol. Ecol. Resour.">
        <title>The genomes of chicory, endive, great burdock and yacon provide insights into Asteraceae palaeo-polyploidization history and plant inulin production.</title>
        <authorList>
            <person name="Fan W."/>
            <person name="Wang S."/>
            <person name="Wang H."/>
            <person name="Wang A."/>
            <person name="Jiang F."/>
            <person name="Liu H."/>
            <person name="Zhao H."/>
            <person name="Xu D."/>
            <person name="Zhang Y."/>
        </authorList>
    </citation>
    <scope>NUCLEOTIDE SEQUENCE [LARGE SCALE GENOMIC DNA]</scope>
    <source>
        <strain evidence="2">cv. Niubang</strain>
    </source>
</reference>
<keyword evidence="2" id="KW-1185">Reference proteome</keyword>
<sequence length="126" mass="14264">MRRNCNLTLRLVPPPPPHSDHHHNRQQQPIDGSDLSDEDRNQNQQLTIFYSGMVSVCDVTDAQARAIIKVASEEIEEKWRSRTPANSSPSSSPLMPSPSGLSMKVSLQSFLQKRKHRIQATSPYHH</sequence>
<reference evidence="1 2" key="2">
    <citation type="journal article" date="2022" name="Mol. Ecol. Resour.">
        <title>The genomes of chicory, endive, great burdock and yacon provide insights into Asteraceae paleo-polyploidization history and plant inulin production.</title>
        <authorList>
            <person name="Fan W."/>
            <person name="Wang S."/>
            <person name="Wang H."/>
            <person name="Wang A."/>
            <person name="Jiang F."/>
            <person name="Liu H."/>
            <person name="Zhao H."/>
            <person name="Xu D."/>
            <person name="Zhang Y."/>
        </authorList>
    </citation>
    <scope>NUCLEOTIDE SEQUENCE [LARGE SCALE GENOMIC DNA]</scope>
    <source>
        <strain evidence="2">cv. Niubang</strain>
    </source>
</reference>
<dbReference type="Proteomes" id="UP001055879">
    <property type="component" value="Linkage Group LG13"/>
</dbReference>
<dbReference type="EMBL" id="CM042059">
    <property type="protein sequence ID" value="KAI3680933.1"/>
    <property type="molecule type" value="Genomic_DNA"/>
</dbReference>
<evidence type="ECO:0000313" key="1">
    <source>
        <dbReference type="EMBL" id="KAI3680933.1"/>
    </source>
</evidence>
<proteinExistence type="predicted"/>